<feature type="compositionally biased region" description="Basic and acidic residues" evidence="8">
    <location>
        <begin position="692"/>
        <end position="713"/>
    </location>
</feature>
<dbReference type="PANTHER" id="PTHR15239">
    <property type="entry name" value="NUCLEAR EXPORT MEDIATOR FACTOR NEMF"/>
    <property type="match status" value="1"/>
</dbReference>
<proteinExistence type="inferred from homology"/>
<feature type="coiled-coil region" evidence="7">
    <location>
        <begin position="300"/>
        <end position="340"/>
    </location>
</feature>
<evidence type="ECO:0000259" key="10">
    <source>
        <dbReference type="Pfam" id="PF11923"/>
    </source>
</evidence>
<comment type="subcellular location">
    <subcellularLocation>
        <location evidence="2">Cytoplasm</location>
    </subcellularLocation>
    <subcellularLocation>
        <location evidence="1">Nucleus</location>
    </subcellularLocation>
</comment>
<evidence type="ECO:0000256" key="6">
    <source>
        <dbReference type="ARBA" id="ARBA00023242"/>
    </source>
</evidence>
<feature type="compositionally biased region" description="Basic residues" evidence="8">
    <location>
        <begin position="791"/>
        <end position="802"/>
    </location>
</feature>
<dbReference type="GO" id="GO:0072344">
    <property type="term" value="P:rescue of stalled ribosome"/>
    <property type="evidence" value="ECO:0007669"/>
    <property type="project" value="TreeGrafter"/>
</dbReference>
<feature type="domain" description="NFACT protein C-terminal" evidence="10">
    <location>
        <begin position="967"/>
        <end position="1059"/>
    </location>
</feature>
<dbReference type="GO" id="GO:0000049">
    <property type="term" value="F:tRNA binding"/>
    <property type="evidence" value="ECO:0007669"/>
    <property type="project" value="TreeGrafter"/>
</dbReference>
<reference evidence="11 12" key="1">
    <citation type="submission" date="2020-06" db="EMBL/GenBank/DDBJ databases">
        <authorList>
            <person name="Li R."/>
            <person name="Bekaert M."/>
        </authorList>
    </citation>
    <scope>NUCLEOTIDE SEQUENCE [LARGE SCALE GENOMIC DNA]</scope>
    <source>
        <strain evidence="12">wild</strain>
    </source>
</reference>
<dbReference type="NCBIfam" id="NF041120">
    <property type="entry name" value="RqcH_arch"/>
    <property type="match status" value="1"/>
</dbReference>
<evidence type="ECO:0000256" key="5">
    <source>
        <dbReference type="ARBA" id="ARBA00023054"/>
    </source>
</evidence>
<dbReference type="FunFam" id="2.30.310.10:FF:000001">
    <property type="entry name" value="Nuclear export mediator factor Nemf"/>
    <property type="match status" value="1"/>
</dbReference>
<dbReference type="InterPro" id="IPR021846">
    <property type="entry name" value="NFACT-C"/>
</dbReference>
<evidence type="ECO:0000313" key="11">
    <source>
        <dbReference type="EMBL" id="CAC5381688.1"/>
    </source>
</evidence>
<keyword evidence="5 7" id="KW-0175">Coiled coil</keyword>
<organism evidence="11 12">
    <name type="scientific">Mytilus coruscus</name>
    <name type="common">Sea mussel</name>
    <dbReference type="NCBI Taxonomy" id="42192"/>
    <lineage>
        <taxon>Eukaryota</taxon>
        <taxon>Metazoa</taxon>
        <taxon>Spiralia</taxon>
        <taxon>Lophotrochozoa</taxon>
        <taxon>Mollusca</taxon>
        <taxon>Bivalvia</taxon>
        <taxon>Autobranchia</taxon>
        <taxon>Pteriomorphia</taxon>
        <taxon>Mytilida</taxon>
        <taxon>Mytiloidea</taxon>
        <taxon>Mytilidae</taxon>
        <taxon>Mytilinae</taxon>
        <taxon>Mytilus</taxon>
    </lineage>
</organism>
<feature type="compositionally biased region" description="Basic and acidic residues" evidence="8">
    <location>
        <begin position="754"/>
        <end position="767"/>
    </location>
</feature>
<dbReference type="OrthoDB" id="207084at2759"/>
<dbReference type="GO" id="GO:1990112">
    <property type="term" value="C:RQC complex"/>
    <property type="evidence" value="ECO:0007669"/>
    <property type="project" value="TreeGrafter"/>
</dbReference>
<keyword evidence="12" id="KW-1185">Reference proteome</keyword>
<dbReference type="EMBL" id="CACVKT020003089">
    <property type="protein sequence ID" value="CAC5381688.1"/>
    <property type="molecule type" value="Genomic_DNA"/>
</dbReference>
<name>A0A6J8BCN5_MYTCO</name>
<feature type="region of interest" description="Disordered" evidence="8">
    <location>
        <begin position="940"/>
        <end position="968"/>
    </location>
</feature>
<feature type="compositionally biased region" description="Low complexity" evidence="8">
    <location>
        <begin position="830"/>
        <end position="850"/>
    </location>
</feature>
<keyword evidence="6" id="KW-0539">Nucleus</keyword>
<feature type="domain" description="NFACT RNA-binding" evidence="9">
    <location>
        <begin position="497"/>
        <end position="607"/>
    </location>
</feature>
<feature type="compositionally biased region" description="Basic and acidic residues" evidence="8">
    <location>
        <begin position="813"/>
        <end position="826"/>
    </location>
</feature>
<accession>A0A6J8BCN5</accession>
<dbReference type="InterPro" id="IPR051608">
    <property type="entry name" value="RQC_Subunit_NEMF"/>
</dbReference>
<sequence length="1069" mass="122184">MKTRFSTIDIAVVIKEIRKYCGMRVNNVYDIDNKTYLIKLTRPDEKAMILMESGNKIHTTGFDWPKNMAPSGFSMKMRKHIKGRRLESIEQLGVDRIIDLQFGSGEAAYHIILELYDRGNIVLTDFEYTILNILRPRTDKCQDVRFAVKETYPIDAAKQHIVPTEESLRGILLAAKPGDQLRKILISHLDYGPALIDHSLLTAGFPDNCKIEKGFEIDRDFTKLLIAIEEAEENFKLLQENESKGYIIQKKEKRPAASESKEDLLTYDEFHPRLFKQHTEKPYQEYDSFNQAVDEFFSKLEGQKMDMKTVQQEKAALKKLENIKKDHEKRIEQLQKVQDTDINKGRLIEMNLGLVDQAILIVRSALANQIDWTEIQRLVKEAQQQGDPVAQCIKSLKLDTNHITVVLKDPYFESDDEDLNEDILRPMNIDIDLSLSAYANSRKFFDMKKLAAKKEQKTIEASGMALKSAERKTKETLKEVAMAATINKTRKTYWFEKFLWFITSENFLCVGGRDQQQNEMIVKKYLKQGDLYVHADLHGASSIVIKNHTSEPIPPKSLNEAGAMAICNSAAWDAKVVTSAWWVYHDQVSKTAPSGEYLTTGSFMVRGKKNYLPPSYLVYGFALLFKLEEGSVSRHKGERKVRTHEDDLESIADSVTTESDLGMDTGSINNESDSDEDLDDDKENEEDSLQAKMEKVEITMKSENETCDKDKSIDQVAPKSDISDIKGQLNEENNSDSSDGEQMFPDTKITLQHVKGDKYELQRDRTPSESNNTPQDPVQDHVDIKQNRLSAKQRRELKKARKQQSAISEGENESIKSEERPQESDVKSIQQRNNKNSNDTNSQQQQQQPKRGQKSKIKKIKEKYADQDEEERQLRMDILASAGPRDEEPTTKKSKKARKGDKLHSLPQQNQQKVGKKMPVVSMTTTIHIEDEDFKGIYNKEKIPKTKDPLEDGESDDENQDDSKQKSEDIQILESLTGLPVPEDELLYAVPVCGPYNALVNYKYKVKLQPGSTKRGKACKLALNMFLHDRNIQQREKDLTKILKDADVSRNIPGKVKVSAPNINKVKRK</sequence>
<feature type="compositionally biased region" description="Basic and acidic residues" evidence="8">
    <location>
        <begin position="940"/>
        <end position="950"/>
    </location>
</feature>
<comment type="similarity">
    <text evidence="3">Belongs to the NEMF family.</text>
</comment>
<feature type="compositionally biased region" description="Acidic residues" evidence="8">
    <location>
        <begin position="672"/>
        <end position="688"/>
    </location>
</feature>
<evidence type="ECO:0000259" key="9">
    <source>
        <dbReference type="Pfam" id="PF05670"/>
    </source>
</evidence>
<dbReference type="Pfam" id="PF05833">
    <property type="entry name" value="NFACT_N"/>
    <property type="match status" value="1"/>
</dbReference>
<evidence type="ECO:0000256" key="1">
    <source>
        <dbReference type="ARBA" id="ARBA00004123"/>
    </source>
</evidence>
<dbReference type="GO" id="GO:0005737">
    <property type="term" value="C:cytoplasm"/>
    <property type="evidence" value="ECO:0007669"/>
    <property type="project" value="UniProtKB-SubCell"/>
</dbReference>
<dbReference type="GO" id="GO:0005634">
    <property type="term" value="C:nucleus"/>
    <property type="evidence" value="ECO:0007669"/>
    <property type="project" value="UniProtKB-SubCell"/>
</dbReference>
<evidence type="ECO:0000256" key="3">
    <source>
        <dbReference type="ARBA" id="ARBA00008318"/>
    </source>
</evidence>
<evidence type="ECO:0000256" key="4">
    <source>
        <dbReference type="ARBA" id="ARBA00022490"/>
    </source>
</evidence>
<dbReference type="PANTHER" id="PTHR15239:SF6">
    <property type="entry name" value="RIBOSOME QUALITY CONTROL COMPLEX SUBUNIT NEMF"/>
    <property type="match status" value="1"/>
</dbReference>
<feature type="region of interest" description="Disordered" evidence="8">
    <location>
        <begin position="634"/>
        <end position="919"/>
    </location>
</feature>
<feature type="compositionally biased region" description="Basic residues" evidence="8">
    <location>
        <begin position="851"/>
        <end position="861"/>
    </location>
</feature>
<dbReference type="GO" id="GO:0043023">
    <property type="term" value="F:ribosomal large subunit binding"/>
    <property type="evidence" value="ECO:0007669"/>
    <property type="project" value="TreeGrafter"/>
</dbReference>
<dbReference type="InterPro" id="IPR008532">
    <property type="entry name" value="NFACT_RNA-bd"/>
</dbReference>
<dbReference type="GO" id="GO:1990116">
    <property type="term" value="P:ribosome-associated ubiquitin-dependent protein catabolic process"/>
    <property type="evidence" value="ECO:0007669"/>
    <property type="project" value="TreeGrafter"/>
</dbReference>
<evidence type="ECO:0000256" key="8">
    <source>
        <dbReference type="SAM" id="MobiDB-lite"/>
    </source>
</evidence>
<protein>
    <submittedName>
        <fullName evidence="11">Nuclear export mediator factor NEMF homolog,Nuclear export mediator factor Nemf,Nuclear export mediator factor NEMF</fullName>
    </submittedName>
</protein>
<evidence type="ECO:0000313" key="12">
    <source>
        <dbReference type="Proteomes" id="UP000507470"/>
    </source>
</evidence>
<dbReference type="Proteomes" id="UP000507470">
    <property type="component" value="Unassembled WGS sequence"/>
</dbReference>
<feature type="compositionally biased region" description="Acidic residues" evidence="8">
    <location>
        <begin position="951"/>
        <end position="960"/>
    </location>
</feature>
<dbReference type="Gene3D" id="2.30.310.10">
    <property type="entry name" value="ibrinogen binding protein from staphylococcus aureus domain"/>
    <property type="match status" value="1"/>
</dbReference>
<evidence type="ECO:0000256" key="7">
    <source>
        <dbReference type="SAM" id="Coils"/>
    </source>
</evidence>
<gene>
    <name evidence="11" type="ORF">MCOR_17559</name>
</gene>
<dbReference type="AlphaFoldDB" id="A0A6J8BCN5"/>
<feature type="compositionally biased region" description="Basic residues" evidence="8">
    <location>
        <begin position="892"/>
        <end position="901"/>
    </location>
</feature>
<evidence type="ECO:0000256" key="2">
    <source>
        <dbReference type="ARBA" id="ARBA00004496"/>
    </source>
</evidence>
<dbReference type="Pfam" id="PF11923">
    <property type="entry name" value="NFACT-C"/>
    <property type="match status" value="1"/>
</dbReference>
<dbReference type="Pfam" id="PF05670">
    <property type="entry name" value="NFACT-R_1"/>
    <property type="match status" value="1"/>
</dbReference>
<keyword evidence="4" id="KW-0963">Cytoplasm</keyword>